<dbReference type="PANTHER" id="PTHR45737">
    <property type="entry name" value="VON WILLEBRAND FACTOR A DOMAIN-CONTAINING PROTEIN 5A"/>
    <property type="match status" value="1"/>
</dbReference>
<dbReference type="Proteomes" id="UP001558613">
    <property type="component" value="Unassembled WGS sequence"/>
</dbReference>
<reference evidence="1 2" key="1">
    <citation type="submission" date="2023-09" db="EMBL/GenBank/DDBJ databases">
        <authorList>
            <person name="Wang M."/>
        </authorList>
    </citation>
    <scope>NUCLEOTIDE SEQUENCE [LARGE SCALE GENOMIC DNA]</scope>
    <source>
        <strain evidence="1">GT-2023</strain>
        <tissue evidence="1">Liver</tissue>
    </source>
</reference>
<sequence length="255" mass="28981">MQGGIWSRSFITDKPYRKQPKVMQSLRFALQPSVVNISVDWTLQMDLTVDTLSPTHQCLFSRVKWDTHLCPNLKGEGDDFSMLSIHRLAARTRIRSLEQEERSGAADVEDIRKRMVELSVQAGVSSVHTAFIAVNKNHRETVKGPLLKRRVLTRVSHFEDGSPEDYLISPLDLDYLENYDDDDDDGGGDYVSQLLEGTLLGPQKVGPDCWSWFPLQKESGSGSWIVHWLWPNLSRSVSQQGMSSRYHVPKRLLGI</sequence>
<name>A0ABR3LH05_9TELE</name>
<protein>
    <submittedName>
        <fullName evidence="1">Uncharacterized protein</fullName>
    </submittedName>
</protein>
<proteinExistence type="predicted"/>
<organism evidence="1 2">
    <name type="scientific">Cirrhinus molitorella</name>
    <name type="common">mud carp</name>
    <dbReference type="NCBI Taxonomy" id="172907"/>
    <lineage>
        <taxon>Eukaryota</taxon>
        <taxon>Metazoa</taxon>
        <taxon>Chordata</taxon>
        <taxon>Craniata</taxon>
        <taxon>Vertebrata</taxon>
        <taxon>Euteleostomi</taxon>
        <taxon>Actinopterygii</taxon>
        <taxon>Neopterygii</taxon>
        <taxon>Teleostei</taxon>
        <taxon>Ostariophysi</taxon>
        <taxon>Cypriniformes</taxon>
        <taxon>Cyprinidae</taxon>
        <taxon>Labeoninae</taxon>
        <taxon>Labeonini</taxon>
        <taxon>Cirrhinus</taxon>
    </lineage>
</organism>
<comment type="caution">
    <text evidence="1">The sequence shown here is derived from an EMBL/GenBank/DDBJ whole genome shotgun (WGS) entry which is preliminary data.</text>
</comment>
<evidence type="ECO:0000313" key="2">
    <source>
        <dbReference type="Proteomes" id="UP001558613"/>
    </source>
</evidence>
<accession>A0ABR3LH05</accession>
<dbReference type="PANTHER" id="PTHR45737:SF6">
    <property type="entry name" value="VON WILLEBRAND FACTOR A DOMAIN-CONTAINING PROTEIN 5A"/>
    <property type="match status" value="1"/>
</dbReference>
<evidence type="ECO:0000313" key="1">
    <source>
        <dbReference type="EMBL" id="KAL1250947.1"/>
    </source>
</evidence>
<dbReference type="EMBL" id="JAYMGO010000022">
    <property type="protein sequence ID" value="KAL1250947.1"/>
    <property type="molecule type" value="Genomic_DNA"/>
</dbReference>
<keyword evidence="2" id="KW-1185">Reference proteome</keyword>
<gene>
    <name evidence="1" type="ORF">QQF64_018743</name>
</gene>